<dbReference type="EMBL" id="JH611161">
    <property type="protein sequence ID" value="EJP74095.1"/>
    <property type="molecule type" value="Genomic_DNA"/>
</dbReference>
<evidence type="ECO:0000256" key="5">
    <source>
        <dbReference type="ARBA" id="ARBA00022989"/>
    </source>
</evidence>
<protein>
    <submittedName>
        <fullName evidence="7">Succinate dehydrogenase, hydrophobic membrane anchor protein</fullName>
    </submittedName>
</protein>
<dbReference type="GO" id="GO:0017004">
    <property type="term" value="P:cytochrome complex assembly"/>
    <property type="evidence" value="ECO:0007669"/>
    <property type="project" value="TreeGrafter"/>
</dbReference>
<evidence type="ECO:0000256" key="6">
    <source>
        <dbReference type="SAM" id="Phobius"/>
    </source>
</evidence>
<accession>J4X665</accession>
<dbReference type="PANTHER" id="PTHR38689">
    <property type="entry name" value="SUCCINATE DEHYDROGENASE HYDROPHOBIC MEMBRANE ANCHOR SUBUNIT"/>
    <property type="match status" value="1"/>
</dbReference>
<comment type="cofactor">
    <cofactor evidence="1">
        <name>heme</name>
        <dbReference type="ChEBI" id="CHEBI:30413"/>
    </cofactor>
</comment>
<feature type="transmembrane region" description="Helical" evidence="6">
    <location>
        <begin position="96"/>
        <end position="117"/>
    </location>
</feature>
<keyword evidence="5 6" id="KW-1133">Transmembrane helix</keyword>
<evidence type="ECO:0000256" key="2">
    <source>
        <dbReference type="ARBA" id="ARBA00004050"/>
    </source>
</evidence>
<dbReference type="GO" id="GO:0009055">
    <property type="term" value="F:electron transfer activity"/>
    <property type="evidence" value="ECO:0007669"/>
    <property type="project" value="TreeGrafter"/>
</dbReference>
<comment type="subcellular location">
    <subcellularLocation>
        <location evidence="3">Membrane</location>
        <topology evidence="3">Multi-pass membrane protein</topology>
    </subcellularLocation>
</comment>
<evidence type="ECO:0000256" key="3">
    <source>
        <dbReference type="ARBA" id="ARBA00004141"/>
    </source>
</evidence>
<name>J4X665_9GAMM</name>
<feature type="transmembrane region" description="Helical" evidence="6">
    <location>
        <begin position="12"/>
        <end position="30"/>
    </location>
</feature>
<keyword evidence="6" id="KW-0472">Membrane</keyword>
<dbReference type="InterPro" id="IPR014312">
    <property type="entry name" value="Succ_DH_anchor"/>
</dbReference>
<comment type="function">
    <text evidence="2">Membrane-anchoring subunit of succinate dehydrogenase (SDH).</text>
</comment>
<dbReference type="GO" id="GO:0006099">
    <property type="term" value="P:tricarboxylic acid cycle"/>
    <property type="evidence" value="ECO:0007669"/>
    <property type="project" value="UniProtKB-UniPathway"/>
</dbReference>
<evidence type="ECO:0000256" key="4">
    <source>
        <dbReference type="ARBA" id="ARBA00022692"/>
    </source>
</evidence>
<dbReference type="NCBIfam" id="TIGR02968">
    <property type="entry name" value="succ_dehyd_anc"/>
    <property type="match status" value="1"/>
</dbReference>
<dbReference type="Gene3D" id="1.20.1300.10">
    <property type="entry name" value="Fumarate reductase/succinate dehydrogenase, transmembrane subunit"/>
    <property type="match status" value="1"/>
</dbReference>
<dbReference type="InterPro" id="IPR034804">
    <property type="entry name" value="SQR/QFR_C/D"/>
</dbReference>
<organism evidence="7 8">
    <name type="scientific">SAR86 cluster bacterium SAR86B</name>
    <dbReference type="NCBI Taxonomy" id="1123867"/>
    <lineage>
        <taxon>Bacteria</taxon>
        <taxon>Pseudomonadati</taxon>
        <taxon>Pseudomonadota</taxon>
        <taxon>Gammaproteobacteria</taxon>
        <taxon>SAR86 cluster</taxon>
    </lineage>
</organism>
<reference evidence="7 8" key="1">
    <citation type="journal article" date="2012" name="ISME J.">
        <title>Genomic insights to SAR86, an abundant and uncultivated marine bacterial lineage.</title>
        <authorList>
            <person name="Dupont C.L."/>
            <person name="Rusch D.B."/>
            <person name="Yooseph S."/>
            <person name="Lombardo M.J."/>
            <person name="Richter R.A."/>
            <person name="Valas R."/>
            <person name="Novotny M."/>
            <person name="Yee-Greenbaum J."/>
            <person name="Selengut J.D."/>
            <person name="Haft D.H."/>
            <person name="Halpern A.L."/>
            <person name="Lasken R.S."/>
            <person name="Nealson K."/>
            <person name="Friedman R."/>
            <person name="Venter J.C."/>
        </authorList>
    </citation>
    <scope>NUCLEOTIDE SEQUENCE [LARGE SCALE GENOMIC DNA]</scope>
</reference>
<keyword evidence="4 6" id="KW-0812">Transmembrane</keyword>
<evidence type="ECO:0000256" key="1">
    <source>
        <dbReference type="ARBA" id="ARBA00001971"/>
    </source>
</evidence>
<dbReference type="UniPathway" id="UPA00223"/>
<dbReference type="Proteomes" id="UP000010116">
    <property type="component" value="Unassembled WGS sequence"/>
</dbReference>
<dbReference type="HOGENOM" id="CLU_151315_2_0_6"/>
<gene>
    <name evidence="7" type="primary">sdhD</name>
    <name evidence="7" type="ORF">NT02SARS_1419</name>
</gene>
<feature type="transmembrane region" description="Helical" evidence="6">
    <location>
        <begin position="50"/>
        <end position="75"/>
    </location>
</feature>
<evidence type="ECO:0000313" key="8">
    <source>
        <dbReference type="Proteomes" id="UP000010116"/>
    </source>
</evidence>
<proteinExistence type="predicted"/>
<dbReference type="GO" id="GO:0005886">
    <property type="term" value="C:plasma membrane"/>
    <property type="evidence" value="ECO:0007669"/>
    <property type="project" value="TreeGrafter"/>
</dbReference>
<dbReference type="SUPFAM" id="SSF81343">
    <property type="entry name" value="Fumarate reductase respiratory complex transmembrane subunits"/>
    <property type="match status" value="1"/>
</dbReference>
<sequence length="118" mass="13825">MIGSRLWLFQRISSLFLLVYIIYIALFFVNNNNISYFDWTLFFLSFETRVLTSIFFIIVLVHGFIGLWTVGTDYLTPRTLGLYSSFANIADSLRKIYQAFFVLLGLFCSISIIYLIWS</sequence>
<dbReference type="PANTHER" id="PTHR38689:SF1">
    <property type="entry name" value="SUCCINATE DEHYDROGENASE HYDROPHOBIC MEMBRANE ANCHOR SUBUNIT"/>
    <property type="match status" value="1"/>
</dbReference>
<dbReference type="GO" id="GO:0020037">
    <property type="term" value="F:heme binding"/>
    <property type="evidence" value="ECO:0007669"/>
    <property type="project" value="InterPro"/>
</dbReference>
<evidence type="ECO:0000313" key="7">
    <source>
        <dbReference type="EMBL" id="EJP74095.1"/>
    </source>
</evidence>
<dbReference type="AlphaFoldDB" id="J4X665"/>